<name>A0ABS0XM31_9SPHN</name>
<dbReference type="PRINTS" id="PR00411">
    <property type="entry name" value="PNDRDTASEI"/>
</dbReference>
<dbReference type="PANTHER" id="PTHR43872:SF1">
    <property type="entry name" value="MONOOXYGENASE, PUTATIVE (AFU_ORTHOLOGUE AFUA_8G02570)-RELATED"/>
    <property type="match status" value="1"/>
</dbReference>
<comment type="cofactor">
    <cofactor evidence="1">
        <name>FAD</name>
        <dbReference type="ChEBI" id="CHEBI:57692"/>
    </cofactor>
</comment>
<sequence>MERNDTGAVKHVDVLIVGAGISGISAAYHLQTRCPDRSYMIVEARAAIGGTWDLFRYPGVRSDSDMFTLGFSFRPWTGGKTIADGESIRTYVEDTARAFGMDRHIHFGVRIDRATWSSAERHWKVEGNGLAGAFAITCSFIDLCAGYYDYAAGHAPVFAGADEFEGAVVHPQHWPADLDYAGKRIVVIGSGATAVTLVPALAATAAHVTMLQRSPSYVVAMPAVDAVATWLRRFLPAGAAYSAIRAKNILSSIVLFAAARRWPAVVKRQITGQVQRALGADYDVSAHFTPTYAPWDQRVCLTPDGDLFASIRKGEASVVTDTIDRFTARGILLTSGQELAADIVVTATGLTIKLAGGIAFAIDGKAIGFAGRLQYRGMMFDGIPNLINTFGYTNASWTLKADLTASYLCRLLNMMRRRELLVAVPINDDEMMARAAFVPFSSGYITRVSASLPVQGQKKPWRLNQNYLLDVIALRTGSLRNRMRFTT</sequence>
<keyword evidence="5" id="KW-0560">Oxidoreductase</keyword>
<dbReference type="PANTHER" id="PTHR43872">
    <property type="entry name" value="MONOOXYGENASE, PUTATIVE (AFU_ORTHOLOGUE AFUA_8G02570)-RELATED"/>
    <property type="match status" value="1"/>
</dbReference>
<keyword evidence="3" id="KW-0285">Flavoprotein</keyword>
<keyword evidence="6" id="KW-0503">Monooxygenase</keyword>
<keyword evidence="4" id="KW-0274">FAD</keyword>
<dbReference type="InterPro" id="IPR020946">
    <property type="entry name" value="Flavin_mOase-like"/>
</dbReference>
<evidence type="ECO:0000256" key="5">
    <source>
        <dbReference type="ARBA" id="ARBA00023002"/>
    </source>
</evidence>
<dbReference type="SUPFAM" id="SSF51905">
    <property type="entry name" value="FAD/NAD(P)-binding domain"/>
    <property type="match status" value="1"/>
</dbReference>
<organism evidence="7 8">
    <name type="scientific">Sphingomonas mollis</name>
    <dbReference type="NCBI Taxonomy" id="2795726"/>
    <lineage>
        <taxon>Bacteria</taxon>
        <taxon>Pseudomonadati</taxon>
        <taxon>Pseudomonadota</taxon>
        <taxon>Alphaproteobacteria</taxon>
        <taxon>Sphingomonadales</taxon>
        <taxon>Sphingomonadaceae</taxon>
        <taxon>Sphingomonas</taxon>
    </lineage>
</organism>
<reference evidence="8" key="1">
    <citation type="submission" date="2020-12" db="EMBL/GenBank/DDBJ databases">
        <title>Hymenobacter sp.</title>
        <authorList>
            <person name="Kim M.K."/>
        </authorList>
    </citation>
    <scope>NUCLEOTIDE SEQUENCE [LARGE SCALE GENOMIC DNA]</scope>
    <source>
        <strain evidence="8">BT553</strain>
    </source>
</reference>
<evidence type="ECO:0000313" key="8">
    <source>
        <dbReference type="Proteomes" id="UP000640426"/>
    </source>
</evidence>
<comment type="caution">
    <text evidence="7">The sequence shown here is derived from an EMBL/GenBank/DDBJ whole genome shotgun (WGS) entry which is preliminary data.</text>
</comment>
<dbReference type="Pfam" id="PF00743">
    <property type="entry name" value="FMO-like"/>
    <property type="match status" value="1"/>
</dbReference>
<dbReference type="Gene3D" id="3.50.50.60">
    <property type="entry name" value="FAD/NAD(P)-binding domain"/>
    <property type="match status" value="1"/>
</dbReference>
<evidence type="ECO:0000256" key="4">
    <source>
        <dbReference type="ARBA" id="ARBA00022827"/>
    </source>
</evidence>
<comment type="similarity">
    <text evidence="2">Belongs to the FAD-binding monooxygenase family.</text>
</comment>
<evidence type="ECO:0000256" key="1">
    <source>
        <dbReference type="ARBA" id="ARBA00001974"/>
    </source>
</evidence>
<proteinExistence type="inferred from homology"/>
<evidence type="ECO:0000256" key="6">
    <source>
        <dbReference type="ARBA" id="ARBA00023033"/>
    </source>
</evidence>
<protein>
    <submittedName>
        <fullName evidence="7">NAD(P)/FAD-dependent oxidoreductase</fullName>
    </submittedName>
</protein>
<evidence type="ECO:0000313" key="7">
    <source>
        <dbReference type="EMBL" id="MBJ6120830.1"/>
    </source>
</evidence>
<accession>A0ABS0XM31</accession>
<keyword evidence="8" id="KW-1185">Reference proteome</keyword>
<dbReference type="InterPro" id="IPR036188">
    <property type="entry name" value="FAD/NAD-bd_sf"/>
</dbReference>
<dbReference type="Proteomes" id="UP000640426">
    <property type="component" value="Unassembled WGS sequence"/>
</dbReference>
<evidence type="ECO:0000256" key="3">
    <source>
        <dbReference type="ARBA" id="ARBA00022630"/>
    </source>
</evidence>
<dbReference type="Pfam" id="PF13450">
    <property type="entry name" value="NAD_binding_8"/>
    <property type="match status" value="1"/>
</dbReference>
<dbReference type="InterPro" id="IPR051820">
    <property type="entry name" value="FAD-binding_MO"/>
</dbReference>
<gene>
    <name evidence="7" type="ORF">JAO74_03375</name>
</gene>
<evidence type="ECO:0000256" key="2">
    <source>
        <dbReference type="ARBA" id="ARBA00010139"/>
    </source>
</evidence>
<dbReference type="EMBL" id="JAELXS010000001">
    <property type="protein sequence ID" value="MBJ6120830.1"/>
    <property type="molecule type" value="Genomic_DNA"/>
</dbReference>